<feature type="region of interest" description="Disordered" evidence="1">
    <location>
        <begin position="194"/>
        <end position="221"/>
    </location>
</feature>
<protein>
    <recommendedName>
        <fullName evidence="2">Cyclin-D1-binding protein 1-like N-terminal domain-containing protein</fullName>
    </recommendedName>
</protein>
<dbReference type="PANTHER" id="PTHR15492:SF1">
    <property type="entry name" value="CYCLIN-D1-BINDING PROTEIN 1"/>
    <property type="match status" value="1"/>
</dbReference>
<proteinExistence type="predicted"/>
<evidence type="ECO:0000259" key="2">
    <source>
        <dbReference type="Pfam" id="PF13324"/>
    </source>
</evidence>
<organism evidence="3 4">
    <name type="scientific">Coemansia javaensis</name>
    <dbReference type="NCBI Taxonomy" id="2761396"/>
    <lineage>
        <taxon>Eukaryota</taxon>
        <taxon>Fungi</taxon>
        <taxon>Fungi incertae sedis</taxon>
        <taxon>Zoopagomycota</taxon>
        <taxon>Kickxellomycotina</taxon>
        <taxon>Kickxellomycetes</taxon>
        <taxon>Kickxellales</taxon>
        <taxon>Kickxellaceae</taxon>
        <taxon>Coemansia</taxon>
    </lineage>
</organism>
<accession>A0A9W8HCB8</accession>
<keyword evidence="4" id="KW-1185">Reference proteome</keyword>
<dbReference type="Gene3D" id="1.20.1420.10">
    <property type="entry name" value="Talin, central domain"/>
    <property type="match status" value="1"/>
</dbReference>
<evidence type="ECO:0000256" key="1">
    <source>
        <dbReference type="SAM" id="MobiDB-lite"/>
    </source>
</evidence>
<dbReference type="Gene3D" id="1.20.1410.10">
    <property type="entry name" value="I/LWEQ domain"/>
    <property type="match status" value="1"/>
</dbReference>
<dbReference type="OrthoDB" id="41588at2759"/>
<feature type="domain" description="Cyclin-D1-binding protein 1-like N-terminal" evidence="2">
    <location>
        <begin position="50"/>
        <end position="193"/>
    </location>
</feature>
<dbReference type="PANTHER" id="PTHR15492">
    <property type="entry name" value="CYCLIN D1-BINDING PROTEIN 1"/>
    <property type="match status" value="1"/>
</dbReference>
<dbReference type="Pfam" id="PF13324">
    <property type="entry name" value="GCIP_N"/>
    <property type="match status" value="1"/>
</dbReference>
<gene>
    <name evidence="3" type="ORF">H4R18_002362</name>
</gene>
<dbReference type="EMBL" id="JANBUL010000077">
    <property type="protein sequence ID" value="KAJ2782280.1"/>
    <property type="molecule type" value="Genomic_DNA"/>
</dbReference>
<name>A0A9W8HCB8_9FUNG</name>
<dbReference type="GO" id="GO:0005634">
    <property type="term" value="C:nucleus"/>
    <property type="evidence" value="ECO:0007669"/>
    <property type="project" value="TreeGrafter"/>
</dbReference>
<evidence type="ECO:0000313" key="3">
    <source>
        <dbReference type="EMBL" id="KAJ2782280.1"/>
    </source>
</evidence>
<dbReference type="AlphaFoldDB" id="A0A9W8HCB8"/>
<dbReference type="InterPro" id="IPR026907">
    <property type="entry name" value="GCIP-like"/>
</dbReference>
<comment type="caution">
    <text evidence="3">The sequence shown here is derived from an EMBL/GenBank/DDBJ whole genome shotgun (WGS) entry which is preliminary data.</text>
</comment>
<sequence length="348" mass="37724">MADSSIGAGAQGALRSLALALNTFLHHVHGFEGLRDAPAGFSTAKFRATVGELAKAIDKEVTYMIVACKPPAREEDVEGLCPKINAGFFRLVQEVNRIPSAAGHEYLAAVRSAVCRSLAAAVSLLNSFIADKVEIEKALMAELNYMSIAGVFWEHCKTLSQIPADNRAAAAAAWSVSVGNLVNDAADELHESLDSAGADDADDDDDDDDSGEDSMDEFDGEIPAARVKEGRQIEKLVLAAKRICDRVGQRCIRDCKQLDDERTVWLDRLVELGKAVQAAVDDLIATLFMDDEDEWSRHAGIESEKLRRALVELITLAVTFVDDAHLAWFEQSRAELSASRDAGPAVVR</sequence>
<feature type="compositionally biased region" description="Acidic residues" evidence="1">
    <location>
        <begin position="197"/>
        <end position="220"/>
    </location>
</feature>
<dbReference type="Proteomes" id="UP001140217">
    <property type="component" value="Unassembled WGS sequence"/>
</dbReference>
<evidence type="ECO:0000313" key="4">
    <source>
        <dbReference type="Proteomes" id="UP001140217"/>
    </source>
</evidence>
<reference evidence="3" key="1">
    <citation type="submission" date="2022-07" db="EMBL/GenBank/DDBJ databases">
        <title>Phylogenomic reconstructions and comparative analyses of Kickxellomycotina fungi.</title>
        <authorList>
            <person name="Reynolds N.K."/>
            <person name="Stajich J.E."/>
            <person name="Barry K."/>
            <person name="Grigoriev I.V."/>
            <person name="Crous P."/>
            <person name="Smith M.E."/>
        </authorList>
    </citation>
    <scope>NUCLEOTIDE SEQUENCE</scope>
    <source>
        <strain evidence="3">NBRC 105414</strain>
    </source>
</reference>
<dbReference type="InterPro" id="IPR049317">
    <property type="entry name" value="GCIP-like_N"/>
</dbReference>